<feature type="repeat" description="Solcar" evidence="9">
    <location>
        <begin position="133"/>
        <end position="218"/>
    </location>
</feature>
<evidence type="ECO:0000256" key="3">
    <source>
        <dbReference type="ARBA" id="ARBA00022448"/>
    </source>
</evidence>
<comment type="similarity">
    <text evidence="2 10">Belongs to the mitochondrial carrier (TC 2.A.29) family.</text>
</comment>
<dbReference type="OMA" id="LIGCPMH"/>
<evidence type="ECO:0000256" key="6">
    <source>
        <dbReference type="ARBA" id="ARBA00022989"/>
    </source>
</evidence>
<dbReference type="OrthoDB" id="193856at2759"/>
<evidence type="ECO:0000313" key="13">
    <source>
        <dbReference type="Proteomes" id="UP000283634"/>
    </source>
</evidence>
<dbReference type="PROSITE" id="PS50920">
    <property type="entry name" value="SOLCAR"/>
    <property type="match status" value="3"/>
</dbReference>
<evidence type="ECO:0000313" key="12">
    <source>
        <dbReference type="EMBL" id="RNF10894.1"/>
    </source>
</evidence>
<organism evidence="12 13">
    <name type="scientific">Trypanosoma rangeli</name>
    <dbReference type="NCBI Taxonomy" id="5698"/>
    <lineage>
        <taxon>Eukaryota</taxon>
        <taxon>Discoba</taxon>
        <taxon>Euglenozoa</taxon>
        <taxon>Kinetoplastea</taxon>
        <taxon>Metakinetoplastina</taxon>
        <taxon>Trypanosomatida</taxon>
        <taxon>Trypanosomatidae</taxon>
        <taxon>Trypanosoma</taxon>
        <taxon>Herpetosoma</taxon>
    </lineage>
</organism>
<comment type="caution">
    <text evidence="12">The sequence shown here is derived from an EMBL/GenBank/DDBJ whole genome shotgun (WGS) entry which is preliminary data.</text>
</comment>
<comment type="subcellular location">
    <subcellularLocation>
        <location evidence="1">Mitochondrion membrane</location>
        <topology evidence="1">Multi-pass membrane protein</topology>
    </subcellularLocation>
</comment>
<dbReference type="VEuPathDB" id="TriTrypDB:TRSC58_02740"/>
<keyword evidence="13" id="KW-1185">Reference proteome</keyword>
<proteinExistence type="inferred from homology"/>
<dbReference type="PANTHER" id="PTHR45624">
    <property type="entry name" value="MITOCHONDRIAL BASIC AMINO ACIDS TRANSPORTER-RELATED"/>
    <property type="match status" value="1"/>
</dbReference>
<evidence type="ECO:0000256" key="2">
    <source>
        <dbReference type="ARBA" id="ARBA00006375"/>
    </source>
</evidence>
<dbReference type="RefSeq" id="XP_029241842.1">
    <property type="nucleotide sequence ID" value="XM_029378330.1"/>
</dbReference>
<evidence type="ECO:0000256" key="1">
    <source>
        <dbReference type="ARBA" id="ARBA00004225"/>
    </source>
</evidence>
<dbReference type="AlphaFoldDB" id="A0A3R7N0M4"/>
<evidence type="ECO:0000256" key="4">
    <source>
        <dbReference type="ARBA" id="ARBA00022692"/>
    </source>
</evidence>
<dbReference type="InterPro" id="IPR050567">
    <property type="entry name" value="Mitochondrial_Carrier"/>
</dbReference>
<keyword evidence="4 9" id="KW-0812">Transmembrane</keyword>
<feature type="chain" id="PRO_5018751211" evidence="11">
    <location>
        <begin position="18"/>
        <end position="348"/>
    </location>
</feature>
<dbReference type="GeneID" id="40325211"/>
<feature type="signal peptide" evidence="11">
    <location>
        <begin position="1"/>
        <end position="17"/>
    </location>
</feature>
<keyword evidence="6" id="KW-1133">Transmembrane helix</keyword>
<dbReference type="Gene3D" id="1.50.40.10">
    <property type="entry name" value="Mitochondrial carrier domain"/>
    <property type="match status" value="1"/>
</dbReference>
<dbReference type="Proteomes" id="UP000283634">
    <property type="component" value="Unassembled WGS sequence"/>
</dbReference>
<evidence type="ECO:0000256" key="11">
    <source>
        <dbReference type="SAM" id="SignalP"/>
    </source>
</evidence>
<feature type="repeat" description="Solcar" evidence="9">
    <location>
        <begin position="246"/>
        <end position="325"/>
    </location>
</feature>
<accession>A0A3R7N0M4</accession>
<dbReference type="SUPFAM" id="SSF103506">
    <property type="entry name" value="Mitochondrial carrier"/>
    <property type="match status" value="1"/>
</dbReference>
<keyword evidence="3 10" id="KW-0813">Transport</keyword>
<name>A0A3R7N0M4_TRYRA</name>
<dbReference type="Pfam" id="PF00153">
    <property type="entry name" value="Mito_carr"/>
    <property type="match status" value="3"/>
</dbReference>
<evidence type="ECO:0000256" key="9">
    <source>
        <dbReference type="PROSITE-ProRule" id="PRU00282"/>
    </source>
</evidence>
<evidence type="ECO:0000256" key="5">
    <source>
        <dbReference type="ARBA" id="ARBA00022737"/>
    </source>
</evidence>
<reference evidence="12 13" key="1">
    <citation type="journal article" date="2018" name="BMC Genomics">
        <title>Genomic comparison of Trypanosoma conorhini and Trypanosoma rangeli to Trypanosoma cruzi strains of high and low virulence.</title>
        <authorList>
            <person name="Bradwell K.R."/>
            <person name="Koparde V.N."/>
            <person name="Matveyev A.V."/>
            <person name="Serrano M.G."/>
            <person name="Alves J.M."/>
            <person name="Parikh H."/>
            <person name="Huang B."/>
            <person name="Lee V."/>
            <person name="Espinosa-Alvarez O."/>
            <person name="Ortiz P.A."/>
            <person name="Costa-Martins A.G."/>
            <person name="Teixeira M.M."/>
            <person name="Buck G.A."/>
        </authorList>
    </citation>
    <scope>NUCLEOTIDE SEQUENCE [LARGE SCALE GENOMIC DNA]</scope>
    <source>
        <strain evidence="12 13">AM80</strain>
    </source>
</reference>
<keyword evidence="5" id="KW-0677">Repeat</keyword>
<feature type="repeat" description="Solcar" evidence="9">
    <location>
        <begin position="23"/>
        <end position="108"/>
    </location>
</feature>
<dbReference type="EMBL" id="MKGL01000025">
    <property type="protein sequence ID" value="RNF10894.1"/>
    <property type="molecule type" value="Genomic_DNA"/>
</dbReference>
<keyword evidence="11" id="KW-0732">Signal</keyword>
<dbReference type="InterPro" id="IPR023395">
    <property type="entry name" value="MCP_dom_sf"/>
</dbReference>
<dbReference type="PANTHER" id="PTHR45624:SF10">
    <property type="entry name" value="SLC (SOLUTE CARRIER) HOMOLOG"/>
    <property type="match status" value="1"/>
</dbReference>
<dbReference type="GO" id="GO:0022857">
    <property type="term" value="F:transmembrane transporter activity"/>
    <property type="evidence" value="ECO:0007669"/>
    <property type="project" value="TreeGrafter"/>
</dbReference>
<gene>
    <name evidence="12" type="ORF">TraAM80_01278</name>
</gene>
<keyword evidence="7" id="KW-0496">Mitochondrion</keyword>
<evidence type="ECO:0000256" key="10">
    <source>
        <dbReference type="RuleBase" id="RU000488"/>
    </source>
</evidence>
<protein>
    <submittedName>
        <fullName evidence="12">Mitochondrial carrier protein</fullName>
    </submittedName>
</protein>
<evidence type="ECO:0000256" key="8">
    <source>
        <dbReference type="ARBA" id="ARBA00023136"/>
    </source>
</evidence>
<dbReference type="InterPro" id="IPR018108">
    <property type="entry name" value="MCP_transmembrane"/>
</dbReference>
<dbReference type="GO" id="GO:0031966">
    <property type="term" value="C:mitochondrial membrane"/>
    <property type="evidence" value="ECO:0007669"/>
    <property type="project" value="UniProtKB-SubCell"/>
</dbReference>
<evidence type="ECO:0000256" key="7">
    <source>
        <dbReference type="ARBA" id="ARBA00023128"/>
    </source>
</evidence>
<keyword evidence="8 9" id="KW-0472">Membrane</keyword>
<sequence>MLPCILVTCLLPIRAAARELMDVDVIFAFLPGAAHGFATVTLGHPLDTAKTRMQALGPRASSSFLVTMWNMAREEGVRSLYRGVTPPLMISATKRSLQFAVWDALRESDGHHGLPAEASSSCGKSVFSHAFAWVRASSFLSGAVAGGLGTLIGCPMHVIKIQTQFLTHSVTRNAWTCTLDIYRSEGFRGYYRGFRYHVVKDVFFASCYLGLYDAMKRWLDKFDKTSARLKRGSSAPVIIGSSGELSKGQLAFLAGSISSMFTWTLLYPLDTIKTIVQARNVGFVHVMAIFRQQRTAMYRGLGASLVRAGPVNGAAMVAYELMKSRTDLLLLHRKTRAAEDAGGKVRWF</sequence>